<dbReference type="InterPro" id="IPR016181">
    <property type="entry name" value="Acyl_CoA_acyltransferase"/>
</dbReference>
<dbReference type="EMBL" id="JAKLMC020000049">
    <property type="protein sequence ID" value="KAK5948358.1"/>
    <property type="molecule type" value="Genomic_DNA"/>
</dbReference>
<organism evidence="3 4">
    <name type="scientific">Knufia fluminis</name>
    <dbReference type="NCBI Taxonomy" id="191047"/>
    <lineage>
        <taxon>Eukaryota</taxon>
        <taxon>Fungi</taxon>
        <taxon>Dikarya</taxon>
        <taxon>Ascomycota</taxon>
        <taxon>Pezizomycotina</taxon>
        <taxon>Eurotiomycetes</taxon>
        <taxon>Chaetothyriomycetidae</taxon>
        <taxon>Chaetothyriales</taxon>
        <taxon>Trichomeriaceae</taxon>
        <taxon>Knufia</taxon>
    </lineage>
</organism>
<feature type="compositionally biased region" description="Basic and acidic residues" evidence="1">
    <location>
        <begin position="277"/>
        <end position="287"/>
    </location>
</feature>
<feature type="region of interest" description="Disordered" evidence="1">
    <location>
        <begin position="204"/>
        <end position="264"/>
    </location>
</feature>
<keyword evidence="4" id="KW-1185">Reference proteome</keyword>
<dbReference type="Pfam" id="PF00583">
    <property type="entry name" value="Acetyltransf_1"/>
    <property type="match status" value="1"/>
</dbReference>
<dbReference type="CDD" id="cd04301">
    <property type="entry name" value="NAT_SF"/>
    <property type="match status" value="1"/>
</dbReference>
<dbReference type="AlphaFoldDB" id="A0AAN8EN08"/>
<dbReference type="GO" id="GO:0016747">
    <property type="term" value="F:acyltransferase activity, transferring groups other than amino-acyl groups"/>
    <property type="evidence" value="ECO:0007669"/>
    <property type="project" value="InterPro"/>
</dbReference>
<feature type="region of interest" description="Disordered" evidence="1">
    <location>
        <begin position="1"/>
        <end position="69"/>
    </location>
</feature>
<evidence type="ECO:0000256" key="1">
    <source>
        <dbReference type="SAM" id="MobiDB-lite"/>
    </source>
</evidence>
<feature type="compositionally biased region" description="Low complexity" evidence="1">
    <location>
        <begin position="41"/>
        <end position="62"/>
    </location>
</feature>
<evidence type="ECO:0000259" key="2">
    <source>
        <dbReference type="Pfam" id="PF00583"/>
    </source>
</evidence>
<evidence type="ECO:0000313" key="4">
    <source>
        <dbReference type="Proteomes" id="UP001316803"/>
    </source>
</evidence>
<dbReference type="InterPro" id="IPR000182">
    <property type="entry name" value="GNAT_dom"/>
</dbReference>
<proteinExistence type="predicted"/>
<feature type="region of interest" description="Disordered" evidence="1">
    <location>
        <begin position="277"/>
        <end position="312"/>
    </location>
</feature>
<feature type="compositionally biased region" description="Polar residues" evidence="1">
    <location>
        <begin position="248"/>
        <end position="259"/>
    </location>
</feature>
<accession>A0AAN8EN08</accession>
<gene>
    <name evidence="3" type="ORF">OHC33_010669</name>
</gene>
<sequence length="747" mass="83897">MTAFDPNAYGRPPPKPRRVPETVSQEAPIRILAGQPSRIIEGPLPTTTSSPPPGQSEQTQTSVPHTSDRNDIIFELGRACDEVPPSQSSEHLISAPTVQSQGRRDAGYGTTVIKWPVSTHSGESTQGPVTGSRTSPDPGCPAPLPTPSSKMTTRQNANGTIANGDLLKQLQSTHLQQISRRREAKKRDKDKYATTSLKDLDLARAPVDPKRPASSKRVWAQDLSLSHGQEGGKYASAAPARREDSVIPQASTERSGQVGTTTTQTTLLGRSKWATKEELKDDQHEVDSNAWGSAAPSDATRGTNLSDESFGKMLDKRDGDYDVFLPTDFDGNVMPAPADWEERPRYSNNNATFKHRFKEWHASVAGDKKYRFSNGVPYIIIRKEILDNENLLPDGLSMVRRGMAINATNAGHYGYSDDPEDAVKYAQHTSASDYEDWGKLDPTDEDNQRYRKETTEDLVSNWLRHLANSRDANIEIGRQQEVEHKTLVVEKDIDTVSKARYRPKLNIYLRPATKLDLEEMTRIYNCHISNGTGPSETEQVPKSAMQIRMEQVQTSDFPFIVAAKRNQKGAREIQPMDEDELSWRQNLPVTHRKRVTLTRIEMLAGFCCANDLTAPDFVEHISAEIELYVDPQYKKMGVGKCLLDKMLEICDRSHRLTTDCAFHCDQNIRHLYGPGGDRQAHKLWFLLRKWHSPKPAAVSVETGRRYRKSPFAKKTEDDYEKWLKSWLESLGFEVEAHLKKIGAKQGR</sequence>
<name>A0AAN8EN08_9EURO</name>
<protein>
    <recommendedName>
        <fullName evidence="2">N-acetyltransferase domain-containing protein</fullName>
    </recommendedName>
</protein>
<dbReference type="Proteomes" id="UP001316803">
    <property type="component" value="Unassembled WGS sequence"/>
</dbReference>
<reference evidence="3 4" key="1">
    <citation type="submission" date="2022-12" db="EMBL/GenBank/DDBJ databases">
        <title>Genomic features and morphological characterization of a novel Knufia sp. strain isolated from spacecraft assembly facility.</title>
        <authorList>
            <person name="Teixeira M."/>
            <person name="Chander A.M."/>
            <person name="Stajich J.E."/>
            <person name="Venkateswaran K."/>
        </authorList>
    </citation>
    <scope>NUCLEOTIDE SEQUENCE [LARGE SCALE GENOMIC DNA]</scope>
    <source>
        <strain evidence="3 4">FJI-L2-BK-P2</strain>
    </source>
</reference>
<feature type="compositionally biased region" description="Polar residues" evidence="1">
    <location>
        <begin position="147"/>
        <end position="156"/>
    </location>
</feature>
<feature type="domain" description="N-acetyltransferase" evidence="2">
    <location>
        <begin position="601"/>
        <end position="672"/>
    </location>
</feature>
<feature type="region of interest" description="Disordered" evidence="1">
    <location>
        <begin position="118"/>
        <end position="156"/>
    </location>
</feature>
<comment type="caution">
    <text evidence="3">The sequence shown here is derived from an EMBL/GenBank/DDBJ whole genome shotgun (WGS) entry which is preliminary data.</text>
</comment>
<dbReference type="Gene3D" id="3.40.630.30">
    <property type="match status" value="1"/>
</dbReference>
<feature type="compositionally biased region" description="Polar residues" evidence="1">
    <location>
        <begin position="118"/>
        <end position="135"/>
    </location>
</feature>
<evidence type="ECO:0000313" key="3">
    <source>
        <dbReference type="EMBL" id="KAK5948358.1"/>
    </source>
</evidence>
<dbReference type="SUPFAM" id="SSF55729">
    <property type="entry name" value="Acyl-CoA N-acyltransferases (Nat)"/>
    <property type="match status" value="1"/>
</dbReference>